<evidence type="ECO:0000256" key="8">
    <source>
        <dbReference type="ARBA" id="ARBA00023034"/>
    </source>
</evidence>
<evidence type="ECO:0000256" key="11">
    <source>
        <dbReference type="SAM" id="MobiDB-lite"/>
    </source>
</evidence>
<protein>
    <recommendedName>
        <fullName evidence="10">Hexosyltransferase</fullName>
        <ecNumber evidence="10">2.4.1.-</ecNumber>
    </recommendedName>
</protein>
<reference evidence="12 13" key="1">
    <citation type="submission" date="2023-03" db="EMBL/GenBank/DDBJ databases">
        <title>High-quality genome of Scylla paramamosain provides insights in environmental adaptation.</title>
        <authorList>
            <person name="Zhang L."/>
        </authorList>
    </citation>
    <scope>NUCLEOTIDE SEQUENCE [LARGE SCALE GENOMIC DNA]</scope>
    <source>
        <strain evidence="12">LZ_2023a</strain>
        <tissue evidence="12">Muscle</tissue>
    </source>
</reference>
<feature type="region of interest" description="Disordered" evidence="11">
    <location>
        <begin position="100"/>
        <end position="122"/>
    </location>
</feature>
<dbReference type="InterPro" id="IPR002659">
    <property type="entry name" value="Glyco_trans_31"/>
</dbReference>
<dbReference type="AlphaFoldDB" id="A0AAW0SZS4"/>
<comment type="similarity">
    <text evidence="2 10">Belongs to the glycosyltransferase 31 family.</text>
</comment>
<feature type="transmembrane region" description="Helical" evidence="10">
    <location>
        <begin position="42"/>
        <end position="62"/>
    </location>
</feature>
<dbReference type="EMBL" id="JARAKH010000041">
    <property type="protein sequence ID" value="KAK8380668.1"/>
    <property type="molecule type" value="Genomic_DNA"/>
</dbReference>
<dbReference type="Proteomes" id="UP001487740">
    <property type="component" value="Unassembled WGS sequence"/>
</dbReference>
<evidence type="ECO:0000256" key="6">
    <source>
        <dbReference type="ARBA" id="ARBA00022968"/>
    </source>
</evidence>
<keyword evidence="8 10" id="KW-0333">Golgi apparatus</keyword>
<dbReference type="PANTHER" id="PTHR11214:SF378">
    <property type="entry name" value="BETA-1,3-GALACTOSYLTRANSFERASE 4"/>
    <property type="match status" value="1"/>
</dbReference>
<evidence type="ECO:0000313" key="13">
    <source>
        <dbReference type="Proteomes" id="UP001487740"/>
    </source>
</evidence>
<dbReference type="EMBL" id="JARAKH010000041">
    <property type="protein sequence ID" value="KAK8380669.1"/>
    <property type="molecule type" value="Genomic_DNA"/>
</dbReference>
<dbReference type="EC" id="2.4.1.-" evidence="10"/>
<dbReference type="PANTHER" id="PTHR11214">
    <property type="entry name" value="BETA-1,3-N-ACETYLGLUCOSAMINYLTRANSFERASE"/>
    <property type="match status" value="1"/>
</dbReference>
<dbReference type="Pfam" id="PF01762">
    <property type="entry name" value="Galactosyl_T"/>
    <property type="match status" value="1"/>
</dbReference>
<evidence type="ECO:0000256" key="3">
    <source>
        <dbReference type="ARBA" id="ARBA00022676"/>
    </source>
</evidence>
<dbReference type="EMBL" id="JARAKH010000041">
    <property type="protein sequence ID" value="KAK8380670.1"/>
    <property type="molecule type" value="Genomic_DNA"/>
</dbReference>
<dbReference type="EMBL" id="JARAKH010000041">
    <property type="protein sequence ID" value="KAK8380671.1"/>
    <property type="molecule type" value="Genomic_DNA"/>
</dbReference>
<dbReference type="GO" id="GO:0016758">
    <property type="term" value="F:hexosyltransferase activity"/>
    <property type="evidence" value="ECO:0007669"/>
    <property type="project" value="InterPro"/>
</dbReference>
<evidence type="ECO:0000256" key="5">
    <source>
        <dbReference type="ARBA" id="ARBA00022692"/>
    </source>
</evidence>
<evidence type="ECO:0000256" key="9">
    <source>
        <dbReference type="ARBA" id="ARBA00023136"/>
    </source>
</evidence>
<dbReference type="Gene3D" id="3.90.550.50">
    <property type="match status" value="1"/>
</dbReference>
<evidence type="ECO:0000256" key="7">
    <source>
        <dbReference type="ARBA" id="ARBA00022989"/>
    </source>
</evidence>
<evidence type="ECO:0000256" key="2">
    <source>
        <dbReference type="ARBA" id="ARBA00008661"/>
    </source>
</evidence>
<comment type="subcellular location">
    <subcellularLocation>
        <location evidence="1 10">Golgi apparatus membrane</location>
        <topology evidence="1 10">Single-pass type II membrane protein</topology>
    </subcellularLocation>
</comment>
<name>A0AAW0SZS4_SCYPA</name>
<accession>A0AAW0SZS4</accession>
<evidence type="ECO:0000313" key="12">
    <source>
        <dbReference type="EMBL" id="KAK8380671.1"/>
    </source>
</evidence>
<keyword evidence="3 10" id="KW-0328">Glycosyltransferase</keyword>
<organism evidence="12 13">
    <name type="scientific">Scylla paramamosain</name>
    <name type="common">Mud crab</name>
    <dbReference type="NCBI Taxonomy" id="85552"/>
    <lineage>
        <taxon>Eukaryota</taxon>
        <taxon>Metazoa</taxon>
        <taxon>Ecdysozoa</taxon>
        <taxon>Arthropoda</taxon>
        <taxon>Crustacea</taxon>
        <taxon>Multicrustacea</taxon>
        <taxon>Malacostraca</taxon>
        <taxon>Eumalacostraca</taxon>
        <taxon>Eucarida</taxon>
        <taxon>Decapoda</taxon>
        <taxon>Pleocyemata</taxon>
        <taxon>Brachyura</taxon>
        <taxon>Eubrachyura</taxon>
        <taxon>Portunoidea</taxon>
        <taxon>Portunidae</taxon>
        <taxon>Portuninae</taxon>
        <taxon>Scylla</taxon>
    </lineage>
</organism>
<keyword evidence="5 10" id="KW-0812">Transmembrane</keyword>
<keyword evidence="4" id="KW-0808">Transferase</keyword>
<evidence type="ECO:0000256" key="1">
    <source>
        <dbReference type="ARBA" id="ARBA00004323"/>
    </source>
</evidence>
<evidence type="ECO:0000256" key="4">
    <source>
        <dbReference type="ARBA" id="ARBA00022679"/>
    </source>
</evidence>
<proteinExistence type="inferred from homology"/>
<comment type="caution">
    <text evidence="12">The sequence shown here is derived from an EMBL/GenBank/DDBJ whole genome shotgun (WGS) entry which is preliminary data.</text>
</comment>
<keyword evidence="7 10" id="KW-1133">Transmembrane helix</keyword>
<keyword evidence="13" id="KW-1185">Reference proteome</keyword>
<keyword evidence="9 10" id="KW-0472">Membrane</keyword>
<feature type="compositionally biased region" description="Polar residues" evidence="11">
    <location>
        <begin position="100"/>
        <end position="121"/>
    </location>
</feature>
<gene>
    <name evidence="12" type="ORF">O3P69_007944</name>
</gene>
<dbReference type="GO" id="GO:0000139">
    <property type="term" value="C:Golgi membrane"/>
    <property type="evidence" value="ECO:0007669"/>
    <property type="project" value="UniProtKB-SubCell"/>
</dbReference>
<evidence type="ECO:0000256" key="10">
    <source>
        <dbReference type="RuleBase" id="RU363063"/>
    </source>
</evidence>
<keyword evidence="6 10" id="KW-0735">Signal-anchor</keyword>
<dbReference type="GO" id="GO:0006493">
    <property type="term" value="P:protein O-linked glycosylation"/>
    <property type="evidence" value="ECO:0007669"/>
    <property type="project" value="TreeGrafter"/>
</dbReference>
<sequence length="438" mass="49785">MEEKKYGNHARSWQDMALPTATLRRLRDTLKASGNKVWRIRLFSPGWVAITALAFFLTYFFLPSFLRPVHVIQLEWPWSTEAAGLDGTTYDESLLEKALQNGQENSTHPASSLSTSGNSIDASRHPHRFKFILSRKRLNLERRPKVNLIPEQVQWRHDPDHLCRTADPPPLAVALVVTAVAHDSRRNFIRDTWGRAAWYPHTLIKTVFVVGATQDKAQQQMLEEEVRTHGDIIQYNFIDSYANLTYKTLSLLTWGITRCPEVQFLAKIDDDVLVNPFHLKVFLQDILQHPPVPKGIQPNDELFQAPPNTNPAEKHIYGRYDAQPYPLRTTKWAVSLDEYPENVFPPFVHGPAYLVGRAAARELLRVAPYVPLIKLEDVYTTGLVAHAAGLRHVQIFGPVSTFKAGPSLYNGSHAILEENVPKGRETAWKEILKFAPKV</sequence>